<feature type="compositionally biased region" description="Low complexity" evidence="3">
    <location>
        <begin position="618"/>
        <end position="634"/>
    </location>
</feature>
<dbReference type="OrthoDB" id="431169at2759"/>
<organism evidence="5 6">
    <name type="scientific">Collybia nuda</name>
    <dbReference type="NCBI Taxonomy" id="64659"/>
    <lineage>
        <taxon>Eukaryota</taxon>
        <taxon>Fungi</taxon>
        <taxon>Dikarya</taxon>
        <taxon>Basidiomycota</taxon>
        <taxon>Agaricomycotina</taxon>
        <taxon>Agaricomycetes</taxon>
        <taxon>Agaricomycetidae</taxon>
        <taxon>Agaricales</taxon>
        <taxon>Tricholomatineae</taxon>
        <taxon>Clitocybaceae</taxon>
        <taxon>Collybia</taxon>
    </lineage>
</organism>
<evidence type="ECO:0000259" key="4">
    <source>
        <dbReference type="PROSITE" id="PS50102"/>
    </source>
</evidence>
<accession>A0A9P6CLD9</accession>
<feature type="compositionally biased region" description="Low complexity" evidence="3">
    <location>
        <begin position="388"/>
        <end position="401"/>
    </location>
</feature>
<feature type="region of interest" description="Disordered" evidence="3">
    <location>
        <begin position="139"/>
        <end position="179"/>
    </location>
</feature>
<dbReference type="SUPFAM" id="SSF54928">
    <property type="entry name" value="RNA-binding domain, RBD"/>
    <property type="match status" value="1"/>
</dbReference>
<name>A0A9P6CLD9_9AGAR</name>
<feature type="compositionally biased region" description="Polar residues" evidence="3">
    <location>
        <begin position="987"/>
        <end position="996"/>
    </location>
</feature>
<keyword evidence="1 2" id="KW-0694">RNA-binding</keyword>
<dbReference type="GO" id="GO:0003723">
    <property type="term" value="F:RNA binding"/>
    <property type="evidence" value="ECO:0007669"/>
    <property type="project" value="UniProtKB-UniRule"/>
</dbReference>
<feature type="domain" description="RRM" evidence="4">
    <location>
        <begin position="756"/>
        <end position="842"/>
    </location>
</feature>
<feature type="compositionally biased region" description="Low complexity" evidence="3">
    <location>
        <begin position="853"/>
        <end position="877"/>
    </location>
</feature>
<evidence type="ECO:0000256" key="1">
    <source>
        <dbReference type="ARBA" id="ARBA00022884"/>
    </source>
</evidence>
<dbReference type="FunFam" id="3.30.70.330:FF:000428">
    <property type="entry name" value="Related to WHI3-involved in regulation of cell size"/>
    <property type="match status" value="1"/>
</dbReference>
<dbReference type="Gene3D" id="3.30.70.330">
    <property type="match status" value="2"/>
</dbReference>
<feature type="region of interest" description="Disordered" evidence="3">
    <location>
        <begin position="604"/>
        <end position="658"/>
    </location>
</feature>
<evidence type="ECO:0000313" key="5">
    <source>
        <dbReference type="EMBL" id="KAF9464814.1"/>
    </source>
</evidence>
<feature type="region of interest" description="Disordered" evidence="3">
    <location>
        <begin position="372"/>
        <end position="411"/>
    </location>
</feature>
<keyword evidence="6" id="KW-1185">Reference proteome</keyword>
<protein>
    <recommendedName>
        <fullName evidence="4">RRM domain-containing protein</fullName>
    </recommendedName>
</protein>
<dbReference type="PROSITE" id="PS50102">
    <property type="entry name" value="RRM"/>
    <property type="match status" value="1"/>
</dbReference>
<dbReference type="Proteomes" id="UP000807353">
    <property type="component" value="Unassembled WGS sequence"/>
</dbReference>
<evidence type="ECO:0000256" key="3">
    <source>
        <dbReference type="SAM" id="MobiDB-lite"/>
    </source>
</evidence>
<feature type="region of interest" description="Disordered" evidence="3">
    <location>
        <begin position="987"/>
        <end position="1039"/>
    </location>
</feature>
<sequence>MYSSSISDSTIHILPEYATDHEARKFQPQHKPDRFPNNAYRSNFTLYPNANAPRSRHQNNPSVINSPIQYRDTSFYPTSSDIFPPQITSPVQPHGQAFDPRPSFDLGGPKSYVDMYNPSTNLHHHVTGNKSQHVQQGAYSAPYSNGLPLSSQTPYGPHVPAPSGPSTGNPSGTSAVVGQQAGISQSINAPVTSNPSVGAAGSEDISTIFVVGFPEDMQEREFQNMFTFSSGFEAATLKIPNKEYTSYNGVVGGSGGTSGLRGSYSGYVGPNDPYNLVTVNQGGIIIDTGRDGTMTSWPASVPGDDVNGSHFLGGALSGSGSAGASMPPRKQIIGFAKFKTREEALTARDVLQGRRVDIDKGAVLKAEMAKKNLHTKRGVGPVPGGTGTNANGTAGGSNSTNPHHGVSTQNSLANSASLDSYPVNNIDMLAVKERELGTLGAMGLMAPTRMSQWRDQIPQQQDHLHPPVGTGLLNGHTTPGREEEERRIGIISAMGLGGLGAGTRGPRERAEDDERERRRKEKESHRLRNGNSSAYDAFHSVPAGLPANAPPISRHVSNTSGVGMLSPVDNGYGTGLSPMMSNGYGLHSVPITQGQAYQFHPEEVGPWDSVRGQDSNRPRSSSQQSMSPSVVPVNAAPGSYPDSQLRSYSPSLEQQHQQHFQYLEQVQSEQYEQQLHDQRAIRRPHAHSESSSSSIAGESLSVAGRESEGGITDADLSRAMGGLEVDTDNGKNSPQLPSPASGASSRNGVDQNPPINTLYVGNLPNSPPPAGFPHDYLEESLRELFSSRAGFRRLCFRQKSNGPMCFVEFDDVPFATRALNDLYGNNLKGLVKGGIRLSYSKNPLGVRTPTSAGSNGPSLQQQQLQSNNNSSSNVSVNNTNPSYSFVSEFQPRFSEDQAPRAKMILRRDMVITSPPPQGAHGLPPSFPPNFLASPPPRFYTSSPSASTAFGATSASTPLTGTSNAYMPRSSGSMNLYGFNMSPTANTSTFSPFGLSNTPPPQSMIPDRQNPPDDHPSSHSQHLVHRTLSPPANLEAARAG</sequence>
<feature type="region of interest" description="Disordered" evidence="3">
    <location>
        <begin position="846"/>
        <end position="877"/>
    </location>
</feature>
<dbReference type="Pfam" id="PF00076">
    <property type="entry name" value="RRM_1"/>
    <property type="match status" value="1"/>
</dbReference>
<dbReference type="InterPro" id="IPR000504">
    <property type="entry name" value="RRM_dom"/>
</dbReference>
<proteinExistence type="predicted"/>
<feature type="region of interest" description="Disordered" evidence="3">
    <location>
        <begin position="495"/>
        <end position="536"/>
    </location>
</feature>
<dbReference type="PANTHER" id="PTHR10501">
    <property type="entry name" value="U1 SMALL NUCLEAR RIBONUCLEOPROTEIN A/U2 SMALL NUCLEAR RIBONUCLEOPROTEIN B"/>
    <property type="match status" value="1"/>
</dbReference>
<feature type="compositionally biased region" description="Low complexity" evidence="3">
    <location>
        <begin position="942"/>
        <end position="956"/>
    </location>
</feature>
<dbReference type="InterPro" id="IPR035979">
    <property type="entry name" value="RBD_domain_sf"/>
</dbReference>
<dbReference type="InterPro" id="IPR012677">
    <property type="entry name" value="Nucleotide-bd_a/b_plait_sf"/>
</dbReference>
<evidence type="ECO:0000313" key="6">
    <source>
        <dbReference type="Proteomes" id="UP000807353"/>
    </source>
</evidence>
<feature type="region of interest" description="Disordered" evidence="3">
    <location>
        <begin position="670"/>
        <end position="766"/>
    </location>
</feature>
<dbReference type="EMBL" id="MU150251">
    <property type="protein sequence ID" value="KAF9464814.1"/>
    <property type="molecule type" value="Genomic_DNA"/>
</dbReference>
<gene>
    <name evidence="5" type="ORF">BDZ94DRAFT_1281733</name>
</gene>
<evidence type="ECO:0000256" key="2">
    <source>
        <dbReference type="PROSITE-ProRule" id="PRU00176"/>
    </source>
</evidence>
<comment type="caution">
    <text evidence="5">The sequence shown here is derived from an EMBL/GenBank/DDBJ whole genome shotgun (WGS) entry which is preliminary data.</text>
</comment>
<dbReference type="AlphaFoldDB" id="A0A9P6CLD9"/>
<feature type="compositionally biased region" description="Low complexity" evidence="3">
    <location>
        <begin position="689"/>
        <end position="701"/>
    </location>
</feature>
<dbReference type="SMART" id="SM00360">
    <property type="entry name" value="RRM"/>
    <property type="match status" value="1"/>
</dbReference>
<feature type="compositionally biased region" description="Low complexity" evidence="3">
    <location>
        <begin position="164"/>
        <end position="175"/>
    </location>
</feature>
<feature type="compositionally biased region" description="Polar residues" evidence="3">
    <location>
        <begin position="741"/>
        <end position="755"/>
    </location>
</feature>
<feature type="compositionally biased region" description="Basic and acidic residues" evidence="3">
    <location>
        <begin position="505"/>
        <end position="526"/>
    </location>
</feature>
<feature type="region of interest" description="Disordered" evidence="3">
    <location>
        <begin position="942"/>
        <end position="965"/>
    </location>
</feature>
<feature type="compositionally biased region" description="Polar residues" evidence="3">
    <location>
        <begin position="641"/>
        <end position="651"/>
    </location>
</feature>
<reference evidence="5" key="1">
    <citation type="submission" date="2020-11" db="EMBL/GenBank/DDBJ databases">
        <authorList>
            <consortium name="DOE Joint Genome Institute"/>
            <person name="Ahrendt S."/>
            <person name="Riley R."/>
            <person name="Andreopoulos W."/>
            <person name="Labutti K."/>
            <person name="Pangilinan J."/>
            <person name="Ruiz-Duenas F.J."/>
            <person name="Barrasa J.M."/>
            <person name="Sanchez-Garcia M."/>
            <person name="Camarero S."/>
            <person name="Miyauchi S."/>
            <person name="Serrano A."/>
            <person name="Linde D."/>
            <person name="Babiker R."/>
            <person name="Drula E."/>
            <person name="Ayuso-Fernandez I."/>
            <person name="Pacheco R."/>
            <person name="Padilla G."/>
            <person name="Ferreira P."/>
            <person name="Barriuso J."/>
            <person name="Kellner H."/>
            <person name="Castanera R."/>
            <person name="Alfaro M."/>
            <person name="Ramirez L."/>
            <person name="Pisabarro A.G."/>
            <person name="Kuo A."/>
            <person name="Tritt A."/>
            <person name="Lipzen A."/>
            <person name="He G."/>
            <person name="Yan M."/>
            <person name="Ng V."/>
            <person name="Cullen D."/>
            <person name="Martin F."/>
            <person name="Rosso M.-N."/>
            <person name="Henrissat B."/>
            <person name="Hibbett D."/>
            <person name="Martinez A.T."/>
            <person name="Grigoriev I.V."/>
        </authorList>
    </citation>
    <scope>NUCLEOTIDE SEQUENCE</scope>
    <source>
        <strain evidence="5">CBS 247.69</strain>
    </source>
</reference>